<organism evidence="2">
    <name type="scientific">Leipothrix sp. 1 XFX-2017</name>
    <dbReference type="NCBI Taxonomy" id="1955440"/>
    <lineage>
        <taxon>Eukaryota</taxon>
        <taxon>Metazoa</taxon>
        <taxon>Ecdysozoa</taxon>
        <taxon>Arthropoda</taxon>
        <taxon>Chelicerata</taxon>
        <taxon>Arachnida</taxon>
        <taxon>Acari</taxon>
        <taxon>Acariformes</taxon>
        <taxon>Trombidiformes</taxon>
        <taxon>Prostigmata</taxon>
        <taxon>Eupodina</taxon>
        <taxon>Eriophyoidea</taxon>
        <taxon>Eriophyidae</taxon>
        <taxon>Phyllocoptinae</taxon>
        <taxon>Phyllocoptini</taxon>
        <taxon>Leipothrix</taxon>
    </lineage>
</organism>
<keyword evidence="1" id="KW-0472">Membrane</keyword>
<keyword evidence="1" id="KW-1133">Transmembrane helix</keyword>
<accession>A0A1S5XVY7</accession>
<keyword evidence="2" id="KW-0496">Mitochondrion</keyword>
<dbReference type="EMBL" id="KX027362">
    <property type="protein sequence ID" value="AQQ72867.1"/>
    <property type="molecule type" value="Genomic_DNA"/>
</dbReference>
<geneLocation type="mitochondrion" evidence="2"/>
<proteinExistence type="predicted"/>
<gene>
    <name evidence="2" type="primary">nad4L</name>
</gene>
<name>A0A1S5XVY7_9ACAR</name>
<evidence type="ECO:0000313" key="2">
    <source>
        <dbReference type="EMBL" id="AQQ72867.1"/>
    </source>
</evidence>
<protein>
    <submittedName>
        <fullName evidence="2">NADH dehydrogenase subunit 4L</fullName>
    </submittedName>
</protein>
<keyword evidence="1" id="KW-0812">Transmembrane</keyword>
<feature type="transmembrane region" description="Helical" evidence="1">
    <location>
        <begin position="52"/>
        <end position="73"/>
    </location>
</feature>
<sequence length="90" mass="10378">MEQFLPYATVIFYLYLIQYFPFKLMVLLALEAMFLFMIFLSTKFMGGLSMCIFAFLTLSLFMVLDSALGLSLLSGVTRQSFFSSYRTESI</sequence>
<reference evidence="2" key="1">
    <citation type="submission" date="2016-04" db="EMBL/GenBank/DDBJ databases">
        <authorList>
            <person name="Evans L.H."/>
            <person name="Alamgir A."/>
            <person name="Owens N."/>
            <person name="Weber N.D."/>
            <person name="Virtaneva K."/>
            <person name="Barbian K."/>
            <person name="Babar A."/>
            <person name="Rosenke K."/>
        </authorList>
    </citation>
    <scope>NUCLEOTIDE SEQUENCE</scope>
</reference>
<reference evidence="2" key="2">
    <citation type="journal article" date="2017" name="Mol. Phylogenet. Evol.">
        <title>The phylogenetic position of eriophyoid mites (superfamily Eriophyoidea) in Acariformes inferred from the sequences of mitochondrial genomes and nuclear small subunit (18S) rRNA gene.</title>
        <authorList>
            <person name="Xue X.F."/>
            <person name="Dong Y."/>
            <person name="Deng W."/>
            <person name="Hong X.Y."/>
            <person name="Shao R."/>
        </authorList>
    </citation>
    <scope>NUCLEOTIDE SEQUENCE</scope>
</reference>
<dbReference type="AlphaFoldDB" id="A0A1S5XVY7"/>
<evidence type="ECO:0000256" key="1">
    <source>
        <dbReference type="SAM" id="Phobius"/>
    </source>
</evidence>
<feature type="transmembrane region" description="Helical" evidence="1">
    <location>
        <begin position="20"/>
        <end position="40"/>
    </location>
</feature>